<dbReference type="Proteomes" id="UP001283361">
    <property type="component" value="Unassembled WGS sequence"/>
</dbReference>
<gene>
    <name evidence="1" type="ORF">RRG08_051426</name>
</gene>
<proteinExistence type="predicted"/>
<evidence type="ECO:0000313" key="2">
    <source>
        <dbReference type="Proteomes" id="UP001283361"/>
    </source>
</evidence>
<protein>
    <submittedName>
        <fullName evidence="1">Uncharacterized protein</fullName>
    </submittedName>
</protein>
<reference evidence="1" key="1">
    <citation type="journal article" date="2023" name="G3 (Bethesda)">
        <title>A reference genome for the long-term kleptoplast-retaining sea slug Elysia crispata morphotype clarki.</title>
        <authorList>
            <person name="Eastman K.E."/>
            <person name="Pendleton A.L."/>
            <person name="Shaikh M.A."/>
            <person name="Suttiyut T."/>
            <person name="Ogas R."/>
            <person name="Tomko P."/>
            <person name="Gavelis G."/>
            <person name="Widhalm J.R."/>
            <person name="Wisecaver J.H."/>
        </authorList>
    </citation>
    <scope>NUCLEOTIDE SEQUENCE</scope>
    <source>
        <strain evidence="1">ECLA1</strain>
    </source>
</reference>
<name>A0AAE1B5D0_9GAST</name>
<evidence type="ECO:0000313" key="1">
    <source>
        <dbReference type="EMBL" id="KAK3799151.1"/>
    </source>
</evidence>
<organism evidence="1 2">
    <name type="scientific">Elysia crispata</name>
    <name type="common">lettuce slug</name>
    <dbReference type="NCBI Taxonomy" id="231223"/>
    <lineage>
        <taxon>Eukaryota</taxon>
        <taxon>Metazoa</taxon>
        <taxon>Spiralia</taxon>
        <taxon>Lophotrochozoa</taxon>
        <taxon>Mollusca</taxon>
        <taxon>Gastropoda</taxon>
        <taxon>Heterobranchia</taxon>
        <taxon>Euthyneura</taxon>
        <taxon>Panpulmonata</taxon>
        <taxon>Sacoglossa</taxon>
        <taxon>Placobranchoidea</taxon>
        <taxon>Plakobranchidae</taxon>
        <taxon>Elysia</taxon>
    </lineage>
</organism>
<sequence>MTLRSKGRPLSINRELWDFRMVLEKWDVDFVNVTWRESWLDDSGEIDEGEWEERGEVQWKMSKGVLPGALWDLVGAEG</sequence>
<dbReference type="EMBL" id="JAWDGP010000593">
    <property type="protein sequence ID" value="KAK3799151.1"/>
    <property type="molecule type" value="Genomic_DNA"/>
</dbReference>
<dbReference type="AlphaFoldDB" id="A0AAE1B5D0"/>
<keyword evidence="2" id="KW-1185">Reference proteome</keyword>
<accession>A0AAE1B5D0</accession>
<comment type="caution">
    <text evidence="1">The sequence shown here is derived from an EMBL/GenBank/DDBJ whole genome shotgun (WGS) entry which is preliminary data.</text>
</comment>